<evidence type="ECO:0000259" key="13">
    <source>
        <dbReference type="PROSITE" id="PS51767"/>
    </source>
</evidence>
<dbReference type="GO" id="GO:0003723">
    <property type="term" value="F:RNA binding"/>
    <property type="evidence" value="ECO:0007669"/>
    <property type="project" value="UniProtKB-UniRule"/>
</dbReference>
<accession>A0A642V1T9</accession>
<dbReference type="InterPro" id="IPR033121">
    <property type="entry name" value="PEPTIDASE_A1"/>
</dbReference>
<keyword evidence="4 9" id="KW-0064">Aspartyl protease</keyword>
<gene>
    <name evidence="14" type="ORF">TRICI_005183</name>
</gene>
<evidence type="ECO:0000256" key="11">
    <source>
        <dbReference type="SAM" id="SignalP"/>
    </source>
</evidence>
<evidence type="ECO:0000256" key="9">
    <source>
        <dbReference type="RuleBase" id="RU000454"/>
    </source>
</evidence>
<feature type="domain" description="Peptidase A1" evidence="13">
    <location>
        <begin position="71"/>
        <end position="423"/>
    </location>
</feature>
<feature type="active site" evidence="7">
    <location>
        <position position="307"/>
    </location>
</feature>
<dbReference type="VEuPathDB" id="FungiDB:TRICI_005183"/>
<feature type="compositionally biased region" description="Polar residues" evidence="10">
    <location>
        <begin position="706"/>
        <end position="721"/>
    </location>
</feature>
<evidence type="ECO:0000313" key="14">
    <source>
        <dbReference type="EMBL" id="KAA8906150.1"/>
    </source>
</evidence>
<dbReference type="PANTHER" id="PTHR47966:SF65">
    <property type="entry name" value="ASPARTIC-TYPE ENDOPEPTIDASE"/>
    <property type="match status" value="1"/>
</dbReference>
<reference evidence="14" key="1">
    <citation type="journal article" date="2019" name="G3 (Bethesda)">
        <title>Genome Assemblies of Two Rare Opportunistic Yeast Pathogens: Diutina rugosa (syn. Candida rugosa) and Trichomonascus ciferrii (syn. Candida ciferrii).</title>
        <authorList>
            <person name="Mixao V."/>
            <person name="Saus E."/>
            <person name="Hansen A.P."/>
            <person name="Lass-Florl C."/>
            <person name="Gabaldon T."/>
        </authorList>
    </citation>
    <scope>NUCLEOTIDE SEQUENCE</scope>
    <source>
        <strain evidence="14">CBS 4856</strain>
    </source>
</reference>
<keyword evidence="15" id="KW-1185">Reference proteome</keyword>
<dbReference type="GO" id="GO:0004190">
    <property type="term" value="F:aspartic-type endopeptidase activity"/>
    <property type="evidence" value="ECO:0007669"/>
    <property type="project" value="UniProtKB-KW"/>
</dbReference>
<evidence type="ECO:0000256" key="1">
    <source>
        <dbReference type="ARBA" id="ARBA00007447"/>
    </source>
</evidence>
<feature type="compositionally biased region" description="Polar residues" evidence="10">
    <location>
        <begin position="729"/>
        <end position="742"/>
    </location>
</feature>
<evidence type="ECO:0000256" key="6">
    <source>
        <dbReference type="ARBA" id="ARBA00022884"/>
    </source>
</evidence>
<dbReference type="InterPro" id="IPR025715">
    <property type="entry name" value="FoP_C"/>
</dbReference>
<dbReference type="FunFam" id="2.40.70.10:FF:000011">
    <property type="entry name" value="Aspartic protease"/>
    <property type="match status" value="1"/>
</dbReference>
<feature type="chain" id="PRO_5024870995" description="RRM domain-containing protein" evidence="11">
    <location>
        <begin position="18"/>
        <end position="748"/>
    </location>
</feature>
<keyword evidence="5 9" id="KW-0378">Hydrolase</keyword>
<keyword evidence="3 11" id="KW-0732">Signal</keyword>
<feature type="compositionally biased region" description="Basic and acidic residues" evidence="10">
    <location>
        <begin position="657"/>
        <end position="671"/>
    </location>
</feature>
<evidence type="ECO:0000256" key="3">
    <source>
        <dbReference type="ARBA" id="ARBA00022729"/>
    </source>
</evidence>
<evidence type="ECO:0008006" key="16">
    <source>
        <dbReference type="Google" id="ProtNLM"/>
    </source>
</evidence>
<dbReference type="PROSITE" id="PS51767">
    <property type="entry name" value="PEPTIDASE_A1"/>
    <property type="match status" value="1"/>
</dbReference>
<dbReference type="AlphaFoldDB" id="A0A642V1T9"/>
<feature type="domain" description="RRM" evidence="12">
    <location>
        <begin position="573"/>
        <end position="650"/>
    </location>
</feature>
<evidence type="ECO:0000256" key="2">
    <source>
        <dbReference type="ARBA" id="ARBA00022670"/>
    </source>
</evidence>
<dbReference type="CDD" id="cd12418">
    <property type="entry name" value="RRM_Aly_REF_like"/>
    <property type="match status" value="1"/>
</dbReference>
<dbReference type="Proteomes" id="UP000761534">
    <property type="component" value="Unassembled WGS sequence"/>
</dbReference>
<keyword evidence="2 9" id="KW-0645">Protease</keyword>
<feature type="region of interest" description="Disordered" evidence="10">
    <location>
        <begin position="506"/>
        <end position="573"/>
    </location>
</feature>
<evidence type="ECO:0000256" key="8">
    <source>
        <dbReference type="PROSITE-ProRule" id="PRU00176"/>
    </source>
</evidence>
<dbReference type="CDD" id="cd05474">
    <property type="entry name" value="SAP_like"/>
    <property type="match status" value="1"/>
</dbReference>
<dbReference type="GO" id="GO:0006508">
    <property type="term" value="P:proteolysis"/>
    <property type="evidence" value="ECO:0007669"/>
    <property type="project" value="UniProtKB-KW"/>
</dbReference>
<protein>
    <recommendedName>
        <fullName evidence="16">RRM domain-containing protein</fullName>
    </recommendedName>
</protein>
<sequence>MKLAMLATAALAAVTEANRQLPEGVVRYDIQGFRTMHPPNPRFKGQRYSSLFKRDTDGTLQYDLDNKFTHYTIEIEVGTPGQKQNVALDTGSSDLWIIDKNNPYCAKTSKEETLAEMGQGYILCDSESGTFDPKKSSSYKDKKSDFEISYGDYSFAKGTWAEDVVKIGDTKVKDVTFAVGEETNSSMGVFGIGFKEFESSVINSNNMDFDNAYDNFPVKLKKDGITESVAYSLWLNDPDAKTGNVLFGGVDHAKYTGDLQKVPIVNDIKGIDKPIELTVILSSLGIKPKKSADTINVLSNNLPVLLDSGTTACLFPQQVISEIADSLKAEYSSTTGTYLQECDAIDDSGSFVFDFSGLKIEVPFSDMILPVRDIDENPLKFRNGKEACQISMSPASDSVILGDSFLRSAYVVYDLDNYEIAMAPVKFNESKSDVEAIKSGIPSAKKAASYSNTKPASQLSLNTDISYTATATGDIGGLVGGTVASTAGGTGTPDLDSFLSSITSRLHAHETSGGDDDDSNGAPSFNKIIEGKSFENGGRRGGNYRRDGPRRGGGIHKRRGGGRGGGPGGRGPRTVMITNLYYDLNEEDLEGLFSQIGSIERVKIQYDRSGRSEGYAWVTYRYPEDAFEAIRKFDGKKAAGQTISLTIAPGFFHEKRHNNLGDRLGRNDRKRGGGRPPRGGNGSGRRVQKSTEELDAELEAYMTGETLDSQENATNKNTLDQGTEKQSTEDSSNPLQPQNDNNEMAIDD</sequence>
<comment type="similarity">
    <text evidence="1 9">Belongs to the peptidase A1 family.</text>
</comment>
<feature type="signal peptide" evidence="11">
    <location>
        <begin position="1"/>
        <end position="17"/>
    </location>
</feature>
<proteinExistence type="inferred from homology"/>
<dbReference type="InterPro" id="IPR033876">
    <property type="entry name" value="SAP-like"/>
</dbReference>
<dbReference type="Gene3D" id="2.40.70.10">
    <property type="entry name" value="Acid Proteases"/>
    <property type="match status" value="2"/>
</dbReference>
<evidence type="ECO:0000259" key="12">
    <source>
        <dbReference type="PROSITE" id="PS50102"/>
    </source>
</evidence>
<feature type="region of interest" description="Disordered" evidence="10">
    <location>
        <begin position="656"/>
        <end position="748"/>
    </location>
</feature>
<feature type="active site" evidence="7">
    <location>
        <position position="89"/>
    </location>
</feature>
<evidence type="ECO:0000256" key="5">
    <source>
        <dbReference type="ARBA" id="ARBA00022801"/>
    </source>
</evidence>
<dbReference type="Pfam" id="PF00026">
    <property type="entry name" value="Asp"/>
    <property type="match status" value="1"/>
</dbReference>
<evidence type="ECO:0000256" key="7">
    <source>
        <dbReference type="PIRSR" id="PIRSR601461-1"/>
    </source>
</evidence>
<dbReference type="SUPFAM" id="SSF54928">
    <property type="entry name" value="RNA-binding domain, RBD"/>
    <property type="match status" value="1"/>
</dbReference>
<dbReference type="PRINTS" id="PR00792">
    <property type="entry name" value="PEPSIN"/>
</dbReference>
<comment type="caution">
    <text evidence="14">The sequence shown here is derived from an EMBL/GenBank/DDBJ whole genome shotgun (WGS) entry which is preliminary data.</text>
</comment>
<dbReference type="OrthoDB" id="771136at2759"/>
<dbReference type="InterPro" id="IPR001461">
    <property type="entry name" value="Aspartic_peptidase_A1"/>
</dbReference>
<dbReference type="PROSITE" id="PS00141">
    <property type="entry name" value="ASP_PROTEASE"/>
    <property type="match status" value="2"/>
</dbReference>
<name>A0A642V1T9_9ASCO</name>
<dbReference type="InterPro" id="IPR021109">
    <property type="entry name" value="Peptidase_aspartic_dom_sf"/>
</dbReference>
<evidence type="ECO:0000256" key="10">
    <source>
        <dbReference type="SAM" id="MobiDB-lite"/>
    </source>
</evidence>
<dbReference type="Pfam" id="PF13865">
    <property type="entry name" value="FoP_duplication"/>
    <property type="match status" value="1"/>
</dbReference>
<dbReference type="InterPro" id="IPR035979">
    <property type="entry name" value="RBD_domain_sf"/>
</dbReference>
<dbReference type="SMART" id="SM00360">
    <property type="entry name" value="RRM"/>
    <property type="match status" value="1"/>
</dbReference>
<dbReference type="Gene3D" id="3.30.70.330">
    <property type="match status" value="1"/>
</dbReference>
<organism evidence="14 15">
    <name type="scientific">Trichomonascus ciferrii</name>
    <dbReference type="NCBI Taxonomy" id="44093"/>
    <lineage>
        <taxon>Eukaryota</taxon>
        <taxon>Fungi</taxon>
        <taxon>Dikarya</taxon>
        <taxon>Ascomycota</taxon>
        <taxon>Saccharomycotina</taxon>
        <taxon>Dipodascomycetes</taxon>
        <taxon>Dipodascales</taxon>
        <taxon>Trichomonascaceae</taxon>
        <taxon>Trichomonascus</taxon>
        <taxon>Trichomonascus ciferrii complex</taxon>
    </lineage>
</organism>
<feature type="compositionally biased region" description="Gly residues" evidence="10">
    <location>
        <begin position="674"/>
        <end position="683"/>
    </location>
</feature>
<dbReference type="InterPro" id="IPR012677">
    <property type="entry name" value="Nucleotide-bd_a/b_plait_sf"/>
</dbReference>
<feature type="compositionally biased region" description="Gly residues" evidence="10">
    <location>
        <begin position="562"/>
        <end position="571"/>
    </location>
</feature>
<dbReference type="InterPro" id="IPR001969">
    <property type="entry name" value="Aspartic_peptidase_AS"/>
</dbReference>
<dbReference type="InterPro" id="IPR000504">
    <property type="entry name" value="RRM_dom"/>
</dbReference>
<dbReference type="SMART" id="SM01218">
    <property type="entry name" value="FoP_duplication"/>
    <property type="match status" value="1"/>
</dbReference>
<evidence type="ECO:0000256" key="4">
    <source>
        <dbReference type="ARBA" id="ARBA00022750"/>
    </source>
</evidence>
<dbReference type="EMBL" id="SWFS01000402">
    <property type="protein sequence ID" value="KAA8906150.1"/>
    <property type="molecule type" value="Genomic_DNA"/>
</dbReference>
<keyword evidence="6 8" id="KW-0694">RNA-binding</keyword>
<evidence type="ECO:0000313" key="15">
    <source>
        <dbReference type="Proteomes" id="UP000761534"/>
    </source>
</evidence>
<dbReference type="PROSITE" id="PS50102">
    <property type="entry name" value="RRM"/>
    <property type="match status" value="1"/>
</dbReference>
<dbReference type="Pfam" id="PF00076">
    <property type="entry name" value="RRM_1"/>
    <property type="match status" value="1"/>
</dbReference>
<dbReference type="SUPFAM" id="SSF50630">
    <property type="entry name" value="Acid proteases"/>
    <property type="match status" value="1"/>
</dbReference>
<dbReference type="PANTHER" id="PTHR47966">
    <property type="entry name" value="BETA-SITE APP-CLEAVING ENZYME, ISOFORM A-RELATED"/>
    <property type="match status" value="1"/>
</dbReference>